<keyword evidence="2" id="KW-1185">Reference proteome</keyword>
<evidence type="ECO:0000313" key="2">
    <source>
        <dbReference type="Proteomes" id="UP000000600"/>
    </source>
</evidence>
<dbReference type="Proteomes" id="UP000000600">
    <property type="component" value="Unassembled WGS sequence"/>
</dbReference>
<dbReference type="EMBL" id="CT868352">
    <property type="protein sequence ID" value="CAK80134.1"/>
    <property type="molecule type" value="Genomic_DNA"/>
</dbReference>
<protein>
    <submittedName>
        <fullName evidence="1">Uncharacterized protein</fullName>
    </submittedName>
</protein>
<dbReference type="AlphaFoldDB" id="A0DAR7"/>
<dbReference type="HOGENOM" id="CLU_3336651_0_0_1"/>
<evidence type="ECO:0000313" key="1">
    <source>
        <dbReference type="EMBL" id="CAK80134.1"/>
    </source>
</evidence>
<dbReference type="GeneID" id="76803711"/>
<dbReference type="InParanoid" id="A0DAR7"/>
<organism evidence="1 2">
    <name type="scientific">Paramecium tetraurelia</name>
    <dbReference type="NCBI Taxonomy" id="5888"/>
    <lineage>
        <taxon>Eukaryota</taxon>
        <taxon>Sar</taxon>
        <taxon>Alveolata</taxon>
        <taxon>Ciliophora</taxon>
        <taxon>Intramacronucleata</taxon>
        <taxon>Oligohymenophorea</taxon>
        <taxon>Peniculida</taxon>
        <taxon>Parameciidae</taxon>
        <taxon>Paramecium</taxon>
    </lineage>
</organism>
<reference evidence="1 2" key="1">
    <citation type="journal article" date="2006" name="Nature">
        <title>Global trends of whole-genome duplications revealed by the ciliate Paramecium tetraurelia.</title>
        <authorList>
            <consortium name="Genoscope"/>
            <person name="Aury J.-M."/>
            <person name="Jaillon O."/>
            <person name="Duret L."/>
            <person name="Noel B."/>
            <person name="Jubin C."/>
            <person name="Porcel B.M."/>
            <person name="Segurens B."/>
            <person name="Daubin V."/>
            <person name="Anthouard V."/>
            <person name="Aiach N."/>
            <person name="Arnaiz O."/>
            <person name="Billaut A."/>
            <person name="Beisson J."/>
            <person name="Blanc I."/>
            <person name="Bouhouche K."/>
            <person name="Camara F."/>
            <person name="Duharcourt S."/>
            <person name="Guigo R."/>
            <person name="Gogendeau D."/>
            <person name="Katinka M."/>
            <person name="Keller A.-M."/>
            <person name="Kissmehl R."/>
            <person name="Klotz C."/>
            <person name="Koll F."/>
            <person name="Le Moue A."/>
            <person name="Lepere C."/>
            <person name="Malinsky S."/>
            <person name="Nowacki M."/>
            <person name="Nowak J.K."/>
            <person name="Plattner H."/>
            <person name="Poulain J."/>
            <person name="Ruiz F."/>
            <person name="Serrano V."/>
            <person name="Zagulski M."/>
            <person name="Dessen P."/>
            <person name="Betermier M."/>
            <person name="Weissenbach J."/>
            <person name="Scarpelli C."/>
            <person name="Schachter V."/>
            <person name="Sperling L."/>
            <person name="Meyer E."/>
            <person name="Cohen J."/>
            <person name="Wincker P."/>
        </authorList>
    </citation>
    <scope>NUCLEOTIDE SEQUENCE [LARGE SCALE GENOMIC DNA]</scope>
    <source>
        <strain evidence="1 2">Stock d4-2</strain>
    </source>
</reference>
<proteinExistence type="predicted"/>
<accession>A0DAR7</accession>
<name>A0DAR7_PARTE</name>
<gene>
    <name evidence="1" type="ORF">GSPATT00015041001</name>
</gene>
<sequence>MAVPIQVFKYYPVDSVWQIPESAIFMLHSEFTNILSVV</sequence>
<dbReference type="RefSeq" id="XP_052287142.1">
    <property type="nucleotide sequence ID" value="XM_052431165.1"/>
</dbReference>